<dbReference type="CDD" id="cd03801">
    <property type="entry name" value="GT4_PimA-like"/>
    <property type="match status" value="1"/>
</dbReference>
<dbReference type="InterPro" id="IPR028098">
    <property type="entry name" value="Glyco_trans_4-like_N"/>
</dbReference>
<dbReference type="PANTHER" id="PTHR12526">
    <property type="entry name" value="GLYCOSYLTRANSFERASE"/>
    <property type="match status" value="1"/>
</dbReference>
<keyword evidence="2" id="KW-0328">Glycosyltransferase</keyword>
<evidence type="ECO:0000259" key="4">
    <source>
        <dbReference type="Pfam" id="PF00534"/>
    </source>
</evidence>
<dbReference type="RefSeq" id="WP_262308357.1">
    <property type="nucleotide sequence ID" value="NZ_CP106679.1"/>
</dbReference>
<proteinExistence type="inferred from homology"/>
<dbReference type="Pfam" id="PF13439">
    <property type="entry name" value="Glyco_transf_4"/>
    <property type="match status" value="1"/>
</dbReference>
<sequence>MMRVILTCNFSPWSAYSGGGQRSTHSIATHLANAGVDVHVIYTKSPFENIHITEPVNYNIVWGVLPALKSKRTAILRNASIYSVKKQVDRLITKSTVVHSNGEESALLGYFKPTSNFRLVCTPRYPLYPEIKSPNTLTPPSWYDVLSLNKYQLLAHTISHADIIAPTSQFAAETIQQTYQIADSKIKVIPNGIIDDVFDGPKRRPVPGSIFFFGRLEKTKGVDILLEAFAQLSDYTTLTTAGSGLYFSEFKNRIEQLGLGKRVKHIDWLNHQDIAKLISESAIVCLPSLEESFGNSIAEAMAAGAPIVTTTAGSIPELITNEKNGYLTEPGNVQALAACLQNILDTPDRAEELAQAAKITAGDYRWNSIAEKWISLYSNIL</sequence>
<dbReference type="SUPFAM" id="SSF53756">
    <property type="entry name" value="UDP-Glycosyltransferase/glycogen phosphorylase"/>
    <property type="match status" value="1"/>
</dbReference>
<protein>
    <submittedName>
        <fullName evidence="6">Glycosyltransferase family 4 protein</fullName>
    </submittedName>
</protein>
<dbReference type="Pfam" id="PF00534">
    <property type="entry name" value="Glycos_transf_1"/>
    <property type="match status" value="1"/>
</dbReference>
<reference evidence="6" key="1">
    <citation type="submission" date="2022-09" db="EMBL/GenBank/DDBJ databases">
        <title>Comparative genomics and taxonomic characterization of three novel marine species of genus Reichenbachiella exhibiting antioxidant and polysaccharide degradation activities.</title>
        <authorList>
            <person name="Muhammad N."/>
            <person name="Lee Y.-J."/>
            <person name="Ko J."/>
            <person name="Kim S.-G."/>
        </authorList>
    </citation>
    <scope>NUCLEOTIDE SEQUENCE</scope>
    <source>
        <strain evidence="6">BKB1-1</strain>
    </source>
</reference>
<dbReference type="InterPro" id="IPR001296">
    <property type="entry name" value="Glyco_trans_1"/>
</dbReference>
<evidence type="ECO:0000256" key="2">
    <source>
        <dbReference type="ARBA" id="ARBA00022676"/>
    </source>
</evidence>
<keyword evidence="3" id="KW-0808">Transferase</keyword>
<evidence type="ECO:0000313" key="7">
    <source>
        <dbReference type="Proteomes" id="UP001065174"/>
    </source>
</evidence>
<comment type="similarity">
    <text evidence="1">Belongs to the glycosyltransferase group 1 family. Glycosyltransferase 4 subfamily.</text>
</comment>
<evidence type="ECO:0000256" key="3">
    <source>
        <dbReference type="ARBA" id="ARBA00022679"/>
    </source>
</evidence>
<feature type="domain" description="Glycosyl transferase family 1" evidence="4">
    <location>
        <begin position="210"/>
        <end position="358"/>
    </location>
</feature>
<dbReference type="Proteomes" id="UP001065174">
    <property type="component" value="Chromosome"/>
</dbReference>
<gene>
    <name evidence="6" type="ORF">N6H18_11170</name>
</gene>
<dbReference type="EMBL" id="CP106679">
    <property type="protein sequence ID" value="UXP30911.1"/>
    <property type="molecule type" value="Genomic_DNA"/>
</dbReference>
<name>A0ABY6CK74_9BACT</name>
<evidence type="ECO:0000313" key="6">
    <source>
        <dbReference type="EMBL" id="UXP30911.1"/>
    </source>
</evidence>
<evidence type="ECO:0000259" key="5">
    <source>
        <dbReference type="Pfam" id="PF13439"/>
    </source>
</evidence>
<organism evidence="6 7">
    <name type="scientific">Reichenbachiella agarivorans</name>
    <dbReference type="NCBI Taxonomy" id="2979464"/>
    <lineage>
        <taxon>Bacteria</taxon>
        <taxon>Pseudomonadati</taxon>
        <taxon>Bacteroidota</taxon>
        <taxon>Cytophagia</taxon>
        <taxon>Cytophagales</taxon>
        <taxon>Reichenbachiellaceae</taxon>
        <taxon>Reichenbachiella</taxon>
    </lineage>
</organism>
<dbReference type="Gene3D" id="3.40.50.2000">
    <property type="entry name" value="Glycogen Phosphorylase B"/>
    <property type="match status" value="2"/>
</dbReference>
<evidence type="ECO:0000256" key="1">
    <source>
        <dbReference type="ARBA" id="ARBA00009481"/>
    </source>
</evidence>
<accession>A0ABY6CK74</accession>
<feature type="domain" description="Glycosyltransferase subfamily 4-like N-terminal" evidence="5">
    <location>
        <begin position="18"/>
        <end position="193"/>
    </location>
</feature>
<dbReference type="PANTHER" id="PTHR12526:SF640">
    <property type="entry name" value="COLANIC ACID BIOSYNTHESIS GLYCOSYLTRANSFERASE WCAL-RELATED"/>
    <property type="match status" value="1"/>
</dbReference>
<keyword evidence="7" id="KW-1185">Reference proteome</keyword>